<feature type="transmembrane region" description="Helical" evidence="1">
    <location>
        <begin position="64"/>
        <end position="81"/>
    </location>
</feature>
<evidence type="ECO:0000313" key="2">
    <source>
        <dbReference type="EMBL" id="KFB69256.1"/>
    </source>
</evidence>
<keyword evidence="1" id="KW-0472">Membrane</keyword>
<protein>
    <recommendedName>
        <fullName evidence="4">DUF1640 domain-containing protein</fullName>
    </recommendedName>
</protein>
<dbReference type="STRING" id="1457154.CAPSK01_001001"/>
<name>A0A084Y3G2_9PROT</name>
<keyword evidence="1" id="KW-1133">Transmembrane helix</keyword>
<evidence type="ECO:0000256" key="1">
    <source>
        <dbReference type="SAM" id="Phobius"/>
    </source>
</evidence>
<dbReference type="AlphaFoldDB" id="A0A084Y3G2"/>
<reference evidence="2 3" key="1">
    <citation type="submission" date="2014-07" db="EMBL/GenBank/DDBJ databases">
        <title>Expanding our view of genomic diversity in Candidatus Accumulibacter clades.</title>
        <authorList>
            <person name="Skennerton C.T."/>
            <person name="Barr J.J."/>
            <person name="Slater F.R."/>
            <person name="Bond P.L."/>
            <person name="Tyson G.W."/>
        </authorList>
    </citation>
    <scope>NUCLEOTIDE SEQUENCE [LARGE SCALE GENOMIC DNA]</scope>
    <source>
        <strain evidence="3">SK-01</strain>
    </source>
</reference>
<proteinExistence type="predicted"/>
<keyword evidence="1" id="KW-0812">Transmembrane</keyword>
<gene>
    <name evidence="2" type="ORF">CAPSK01_001001</name>
</gene>
<dbReference type="EMBL" id="JDSS02000016">
    <property type="protein sequence ID" value="KFB69256.1"/>
    <property type="molecule type" value="Genomic_DNA"/>
</dbReference>
<organism evidence="2 3">
    <name type="scientific">Candidatus Accumulibacter vicinus</name>
    <dbReference type="NCBI Taxonomy" id="2954382"/>
    <lineage>
        <taxon>Bacteria</taxon>
        <taxon>Pseudomonadati</taxon>
        <taxon>Pseudomonadota</taxon>
        <taxon>Betaproteobacteria</taxon>
        <taxon>Candidatus Accumulibacter</taxon>
    </lineage>
</organism>
<evidence type="ECO:0008006" key="4">
    <source>
        <dbReference type="Google" id="ProtNLM"/>
    </source>
</evidence>
<accession>A0A084Y3G2</accession>
<evidence type="ECO:0000313" key="3">
    <source>
        <dbReference type="Proteomes" id="UP000019812"/>
    </source>
</evidence>
<sequence>MMSTITFDTLKFVKRLEAAGGASSQLAEALAEALDRSLATKPDIVRLENRIEPLEMKSESKFSLLPWMIAVLIALAVANFAQQFF</sequence>
<dbReference type="Proteomes" id="UP000019812">
    <property type="component" value="Unassembled WGS sequence"/>
</dbReference>
<comment type="caution">
    <text evidence="2">The sequence shown here is derived from an EMBL/GenBank/DDBJ whole genome shotgun (WGS) entry which is preliminary data.</text>
</comment>